<proteinExistence type="predicted"/>
<reference evidence="1 2" key="1">
    <citation type="submission" date="2017-12" db="EMBL/GenBank/DDBJ databases">
        <title>Comparative genomics of Botrytis spp.</title>
        <authorList>
            <person name="Valero-Jimenez C.A."/>
            <person name="Tapia P."/>
            <person name="Veloso J."/>
            <person name="Silva-Moreno E."/>
            <person name="Staats M."/>
            <person name="Valdes J.H."/>
            <person name="Van Kan J.A.L."/>
        </authorList>
    </citation>
    <scope>NUCLEOTIDE SEQUENCE [LARGE SCALE GENOMIC DNA]</scope>
    <source>
        <strain evidence="1 2">MUCL3349</strain>
    </source>
</reference>
<dbReference type="EMBL" id="PQXO01000144">
    <property type="protein sequence ID" value="TGO88743.1"/>
    <property type="molecule type" value="Genomic_DNA"/>
</dbReference>
<dbReference type="STRING" id="87229.A0A4Z1KWD0"/>
<evidence type="ECO:0000313" key="1">
    <source>
        <dbReference type="EMBL" id="TGO88743.1"/>
    </source>
</evidence>
<evidence type="ECO:0000313" key="2">
    <source>
        <dbReference type="Proteomes" id="UP000297280"/>
    </source>
</evidence>
<sequence length="341" mass="38125">MAATSSSVVTVHPDGDLVLLLELMPIHEPHKSSLKPQINVPNAKVFSPEAASSPGETQNGCTKRIHAMLTGDSKEAVELREKGRTEIPLPDDDACVMITLVNVLHGRLKSITKYLDLILLSRIAILVDKYQCHESTEFVVKVWTVKYRVSPWSRSWYFAAYWIFVAWMFGLDDEFKEATEKIIRQSDMGLGAILRDYNLALPITERVINKIDERRKNAVSQLIDVLKDTISRYQGQTLICPNHSLPVLDIISHRETCDATVLGSLIKSVTKKKLFPLPEAPFKDPLRYHVVKSSIASLEPQTACNVLVQDESLHHNVMGIIGQSIESIDDNISGLSLADCK</sequence>
<evidence type="ECO:0008006" key="3">
    <source>
        <dbReference type="Google" id="ProtNLM"/>
    </source>
</evidence>
<protein>
    <recommendedName>
        <fullName evidence="3">BTB domain-containing protein</fullName>
    </recommendedName>
</protein>
<comment type="caution">
    <text evidence="1">The sequence shown here is derived from an EMBL/GenBank/DDBJ whole genome shotgun (WGS) entry which is preliminary data.</text>
</comment>
<accession>A0A4Z1KWD0</accession>
<dbReference type="Proteomes" id="UP000297280">
    <property type="component" value="Unassembled WGS sequence"/>
</dbReference>
<dbReference type="AlphaFoldDB" id="A0A4Z1KWD0"/>
<keyword evidence="2" id="KW-1185">Reference proteome</keyword>
<name>A0A4Z1KWD0_9HELO</name>
<gene>
    <name evidence="1" type="ORF">BPOR_0144g00130</name>
</gene>
<organism evidence="1 2">
    <name type="scientific">Botrytis porri</name>
    <dbReference type="NCBI Taxonomy" id="87229"/>
    <lineage>
        <taxon>Eukaryota</taxon>
        <taxon>Fungi</taxon>
        <taxon>Dikarya</taxon>
        <taxon>Ascomycota</taxon>
        <taxon>Pezizomycotina</taxon>
        <taxon>Leotiomycetes</taxon>
        <taxon>Helotiales</taxon>
        <taxon>Sclerotiniaceae</taxon>
        <taxon>Botrytis</taxon>
    </lineage>
</organism>